<feature type="transmembrane region" description="Helical" evidence="8">
    <location>
        <begin position="560"/>
        <end position="580"/>
    </location>
</feature>
<dbReference type="Proteomes" id="UP000016923">
    <property type="component" value="Unassembled WGS sequence"/>
</dbReference>
<proteinExistence type="inferred from homology"/>
<feature type="transmembrane region" description="Helical" evidence="8">
    <location>
        <begin position="151"/>
        <end position="174"/>
    </location>
</feature>
<evidence type="ECO:0000256" key="5">
    <source>
        <dbReference type="ARBA" id="ARBA00022989"/>
    </source>
</evidence>
<feature type="transmembrane region" description="Helical" evidence="8">
    <location>
        <begin position="180"/>
        <end position="198"/>
    </location>
</feature>
<organism evidence="9 10">
    <name type="scientific">Ophiostoma piceae (strain UAMH 11346)</name>
    <name type="common">Sap stain fungus</name>
    <dbReference type="NCBI Taxonomy" id="1262450"/>
    <lineage>
        <taxon>Eukaryota</taxon>
        <taxon>Fungi</taxon>
        <taxon>Dikarya</taxon>
        <taxon>Ascomycota</taxon>
        <taxon>Pezizomycotina</taxon>
        <taxon>Sordariomycetes</taxon>
        <taxon>Sordariomycetidae</taxon>
        <taxon>Ophiostomatales</taxon>
        <taxon>Ophiostomataceae</taxon>
        <taxon>Ophiostoma</taxon>
    </lineage>
</organism>
<dbReference type="InterPro" id="IPR000109">
    <property type="entry name" value="POT_fam"/>
</dbReference>
<dbReference type="PROSITE" id="PS01023">
    <property type="entry name" value="PTR2_2"/>
    <property type="match status" value="1"/>
</dbReference>
<dbReference type="InterPro" id="IPR036259">
    <property type="entry name" value="MFS_trans_sf"/>
</dbReference>
<keyword evidence="4 7" id="KW-0812">Transmembrane</keyword>
<evidence type="ECO:0000256" key="8">
    <source>
        <dbReference type="SAM" id="Phobius"/>
    </source>
</evidence>
<reference evidence="9 10" key="1">
    <citation type="journal article" date="2013" name="BMC Genomics">
        <title>The genome and transcriptome of the pine saprophyte Ophiostoma piceae, and a comparison with the bark beetle-associated pine pathogen Grosmannia clavigera.</title>
        <authorList>
            <person name="Haridas S."/>
            <person name="Wang Y."/>
            <person name="Lim L."/>
            <person name="Massoumi Alamouti S."/>
            <person name="Jackman S."/>
            <person name="Docking R."/>
            <person name="Robertson G."/>
            <person name="Birol I."/>
            <person name="Bohlmann J."/>
            <person name="Breuil C."/>
        </authorList>
    </citation>
    <scope>NUCLEOTIDE SEQUENCE [LARGE SCALE GENOMIC DNA]</scope>
    <source>
        <strain evidence="9 10">UAMH 11346</strain>
    </source>
</reference>
<comment type="subcellular location">
    <subcellularLocation>
        <location evidence="1 7">Membrane</location>
        <topology evidence="1 7">Multi-pass membrane protein</topology>
    </subcellularLocation>
</comment>
<comment type="similarity">
    <text evidence="2 7">Belongs to the major facilitator superfamily. Proton-dependent oligopeptide transporter (POT/PTR) (TC 2.A.17) family.</text>
</comment>
<sequence>MEPLSVPLPGNMPFRDITPGMVDVDLTPEHNVYSADGITLLGKIPSPEQLRTLQRVSSKIPFKIYTITFLEFCERFSYYGSVTVLTNFIQWPMPEGSTSGSAPHGQAGALGYGQRTATAIATVNVFWQYMMPLVGAYVADCYWGRFRTISVALLVDLIGHFIMIVAALPCVLGLESKAPATAALVLGLMTMGIGTGGFKPNINPLVVEQLAVERMYVKTLFRRGKKEEKVIVDPAVTNSRVFHYFYMFVNLGALFGQIGMVYAEKYVGFWLSFSLPMALLCLCPAVIFWGRTRYRRVPPQGSVLGNAVRLFIRANAGRWSLNLVTTYRKLHDGTFWEAVKPSNIAADERPVWMTFDDAWVDEVRRGVHACSVFLSMPIFWLCYNQVTSNLTSQAATLRLDNVPNDVIGNLEPIALIVLILMLNEIAFPLLRRYRLNITPIKKITAGYLIASIAMAWAAVLQHCIYKKSVCGKYASGDLPNTDPPERCPPVDISVWAQTGVYVLTAFAEILASVTCLEYAQSKAPSNMRSMVQAFSLCNNAISSALGFAIVALAADPYLVWNYSIVAGLAFVAGIVFWFVFRGLDHNEDEMNLLPIGTTSKATPDAGKAEEGGM</sequence>
<gene>
    <name evidence="9" type="ORF">F503_01592</name>
</gene>
<dbReference type="AlphaFoldDB" id="S3BTV5"/>
<evidence type="ECO:0000256" key="1">
    <source>
        <dbReference type="ARBA" id="ARBA00004141"/>
    </source>
</evidence>
<dbReference type="Gene3D" id="1.20.1250.20">
    <property type="entry name" value="MFS general substrate transporter like domains"/>
    <property type="match status" value="1"/>
</dbReference>
<dbReference type="GO" id="GO:0071916">
    <property type="term" value="F:dipeptide transmembrane transporter activity"/>
    <property type="evidence" value="ECO:0007669"/>
    <property type="project" value="UniProtKB-ARBA"/>
</dbReference>
<protein>
    <submittedName>
        <fullName evidence="9">Pot family protein</fullName>
    </submittedName>
</protein>
<dbReference type="FunFam" id="1.20.1250.20:FF:000085">
    <property type="entry name" value="MFS peptide transporter Ptr2"/>
    <property type="match status" value="1"/>
</dbReference>
<feature type="transmembrane region" description="Helical" evidence="8">
    <location>
        <begin position="269"/>
        <end position="290"/>
    </location>
</feature>
<evidence type="ECO:0000256" key="2">
    <source>
        <dbReference type="ARBA" id="ARBA00005982"/>
    </source>
</evidence>
<dbReference type="SUPFAM" id="SSF103473">
    <property type="entry name" value="MFS general substrate transporter"/>
    <property type="match status" value="1"/>
</dbReference>
<evidence type="ECO:0000256" key="6">
    <source>
        <dbReference type="ARBA" id="ARBA00023136"/>
    </source>
</evidence>
<feature type="transmembrane region" description="Helical" evidence="8">
    <location>
        <begin position="531"/>
        <end position="554"/>
    </location>
</feature>
<evidence type="ECO:0000256" key="4">
    <source>
        <dbReference type="ARBA" id="ARBA00022692"/>
    </source>
</evidence>
<feature type="transmembrane region" description="Helical" evidence="8">
    <location>
        <begin position="244"/>
        <end position="263"/>
    </location>
</feature>
<evidence type="ECO:0000256" key="7">
    <source>
        <dbReference type="RuleBase" id="RU003755"/>
    </source>
</evidence>
<evidence type="ECO:0000313" key="10">
    <source>
        <dbReference type="Proteomes" id="UP000016923"/>
    </source>
</evidence>
<dbReference type="EMBL" id="KE148173">
    <property type="protein sequence ID" value="EPE02851.1"/>
    <property type="molecule type" value="Genomic_DNA"/>
</dbReference>
<dbReference type="InterPro" id="IPR018456">
    <property type="entry name" value="PTR2_symporter_CS"/>
</dbReference>
<dbReference type="eggNOG" id="KOG1237">
    <property type="taxonomic scope" value="Eukaryota"/>
</dbReference>
<dbReference type="OrthoDB" id="8904098at2759"/>
<keyword evidence="10" id="KW-1185">Reference proteome</keyword>
<dbReference type="GO" id="GO:0005886">
    <property type="term" value="C:plasma membrane"/>
    <property type="evidence" value="ECO:0007669"/>
    <property type="project" value="UniProtKB-ARBA"/>
</dbReference>
<keyword evidence="3 7" id="KW-0813">Transport</keyword>
<evidence type="ECO:0000256" key="3">
    <source>
        <dbReference type="ARBA" id="ARBA00022448"/>
    </source>
</evidence>
<keyword evidence="5 8" id="KW-1133">Transmembrane helix</keyword>
<dbReference type="PANTHER" id="PTHR11654">
    <property type="entry name" value="OLIGOPEPTIDE TRANSPORTER-RELATED"/>
    <property type="match status" value="1"/>
</dbReference>
<feature type="transmembrane region" description="Helical" evidence="8">
    <location>
        <begin position="442"/>
        <end position="459"/>
    </location>
</feature>
<feature type="transmembrane region" description="Helical" evidence="8">
    <location>
        <begin position="406"/>
        <end position="430"/>
    </location>
</feature>
<name>S3BTV5_OPHP1</name>
<feature type="transmembrane region" description="Helical" evidence="8">
    <location>
        <begin position="499"/>
        <end position="519"/>
    </location>
</feature>
<dbReference type="Pfam" id="PF00854">
    <property type="entry name" value="PTR2"/>
    <property type="match status" value="1"/>
</dbReference>
<dbReference type="HOGENOM" id="CLU_004790_4_1_1"/>
<accession>S3BTV5</accession>
<evidence type="ECO:0000313" key="9">
    <source>
        <dbReference type="EMBL" id="EPE02851.1"/>
    </source>
</evidence>
<dbReference type="VEuPathDB" id="FungiDB:F503_01592"/>
<keyword evidence="6 8" id="KW-0472">Membrane</keyword>
<feature type="transmembrane region" description="Helical" evidence="8">
    <location>
        <begin position="366"/>
        <end position="386"/>
    </location>
</feature>